<keyword evidence="2" id="KW-0732">Signal</keyword>
<dbReference type="InterPro" id="IPR007484">
    <property type="entry name" value="Peptidase_M28"/>
</dbReference>
<evidence type="ECO:0000313" key="4">
    <source>
        <dbReference type="EMBL" id="RAW17839.1"/>
    </source>
</evidence>
<gene>
    <name evidence="4" type="ORF">DPM12_03005</name>
</gene>
<feature type="chain" id="PRO_5016243233" evidence="2">
    <location>
        <begin position="26"/>
        <end position="342"/>
    </location>
</feature>
<dbReference type="EMBL" id="QMIG01000002">
    <property type="protein sequence ID" value="RAW17839.1"/>
    <property type="molecule type" value="Genomic_DNA"/>
</dbReference>
<evidence type="ECO:0000256" key="1">
    <source>
        <dbReference type="SAM" id="MobiDB-lite"/>
    </source>
</evidence>
<dbReference type="Pfam" id="PF04389">
    <property type="entry name" value="Peptidase_M28"/>
    <property type="match status" value="1"/>
</dbReference>
<feature type="signal peptide" evidence="2">
    <location>
        <begin position="1"/>
        <end position="25"/>
    </location>
</feature>
<dbReference type="Gene3D" id="3.40.630.10">
    <property type="entry name" value="Zn peptidases"/>
    <property type="match status" value="1"/>
</dbReference>
<dbReference type="PANTHER" id="PTHR12147">
    <property type="entry name" value="METALLOPEPTIDASE M28 FAMILY MEMBER"/>
    <property type="match status" value="1"/>
</dbReference>
<dbReference type="GO" id="GO:0008235">
    <property type="term" value="F:metalloexopeptidase activity"/>
    <property type="evidence" value="ECO:0007669"/>
    <property type="project" value="InterPro"/>
</dbReference>
<feature type="compositionally biased region" description="Polar residues" evidence="1">
    <location>
        <begin position="33"/>
        <end position="46"/>
    </location>
</feature>
<accession>A0A329R1K6</accession>
<feature type="domain" description="Peptidase M28" evidence="3">
    <location>
        <begin position="146"/>
        <end position="338"/>
    </location>
</feature>
<dbReference type="PROSITE" id="PS51257">
    <property type="entry name" value="PROKAR_LIPOPROTEIN"/>
    <property type="match status" value="1"/>
</dbReference>
<protein>
    <submittedName>
        <fullName evidence="4">Zn-dependent exopeptidase M28</fullName>
    </submittedName>
</protein>
<dbReference type="InterPro" id="IPR045175">
    <property type="entry name" value="M28_fam"/>
</dbReference>
<evidence type="ECO:0000313" key="5">
    <source>
        <dbReference type="Proteomes" id="UP000250462"/>
    </source>
</evidence>
<evidence type="ECO:0000259" key="3">
    <source>
        <dbReference type="Pfam" id="PF04389"/>
    </source>
</evidence>
<keyword evidence="5" id="KW-1185">Reference proteome</keyword>
<name>A0A329R1K6_9ACTN</name>
<dbReference type="Proteomes" id="UP000250462">
    <property type="component" value="Unassembled WGS sequence"/>
</dbReference>
<dbReference type="OrthoDB" id="345880at2"/>
<dbReference type="GO" id="GO:0006508">
    <property type="term" value="P:proteolysis"/>
    <property type="evidence" value="ECO:0007669"/>
    <property type="project" value="InterPro"/>
</dbReference>
<comment type="caution">
    <text evidence="4">The sequence shown here is derived from an EMBL/GenBank/DDBJ whole genome shotgun (WGS) entry which is preliminary data.</text>
</comment>
<proteinExistence type="predicted"/>
<sequence length="342" mass="35496">MRLWHVSWAAVAALLVACGGESSPADSPDADNDGSTPRPTSTSGATSAPDATASRPDPSRSLPSAAATVVPAPGTAEFDPEASFDVIEYLAEEIGPREGSSEAFDEAADTVQGWFAELGYEVTQVPVPVPAGNSWGVDVPSGESANVIAEPPDFDPTEPHVIIGAHLDTVPQAPGAEDNASGVGVMIELARLSATEPPDLPVRFIAFGAEEPRGDGDDLHHFGSQQYVEDMPAEEREALAAMVSLDRVGVPADHVPVCTAGTGGTDIQDALVDAAEDAGVPTETCENRASDHWSFEKADLPSARLGSVSFAGYHSPDDVPSVIDTGQLAWVGSIMWAWLSSS</sequence>
<dbReference type="AlphaFoldDB" id="A0A329R1K6"/>
<reference evidence="4 5" key="1">
    <citation type="submission" date="2018-06" db="EMBL/GenBank/DDBJ databases">
        <title>Phytoactinopolyspora halophila sp. nov., a novel halophilic actinomycete isolated from a saline soil in China.</title>
        <authorList>
            <person name="Tang S.-K."/>
        </authorList>
    </citation>
    <scope>NUCLEOTIDE SEQUENCE [LARGE SCALE GENOMIC DNA]</scope>
    <source>
        <strain evidence="4 5">YIM 96934</strain>
    </source>
</reference>
<dbReference type="SUPFAM" id="SSF53187">
    <property type="entry name" value="Zn-dependent exopeptidases"/>
    <property type="match status" value="1"/>
</dbReference>
<dbReference type="PANTHER" id="PTHR12147:SF26">
    <property type="entry name" value="PEPTIDASE M28 DOMAIN-CONTAINING PROTEIN"/>
    <property type="match status" value="1"/>
</dbReference>
<evidence type="ECO:0000256" key="2">
    <source>
        <dbReference type="SAM" id="SignalP"/>
    </source>
</evidence>
<feature type="compositionally biased region" description="Low complexity" evidence="1">
    <location>
        <begin position="65"/>
        <end position="76"/>
    </location>
</feature>
<organism evidence="4 5">
    <name type="scientific">Phytoactinopolyspora halophila</name>
    <dbReference type="NCBI Taxonomy" id="1981511"/>
    <lineage>
        <taxon>Bacteria</taxon>
        <taxon>Bacillati</taxon>
        <taxon>Actinomycetota</taxon>
        <taxon>Actinomycetes</taxon>
        <taxon>Jiangellales</taxon>
        <taxon>Jiangellaceae</taxon>
        <taxon>Phytoactinopolyspora</taxon>
    </lineage>
</organism>
<feature type="region of interest" description="Disordered" evidence="1">
    <location>
        <begin position="19"/>
        <end position="78"/>
    </location>
</feature>